<evidence type="ECO:0000256" key="1">
    <source>
        <dbReference type="ARBA" id="ARBA00005988"/>
    </source>
</evidence>
<comment type="similarity">
    <text evidence="1 2">Belongs to the peptidase M14 family.</text>
</comment>
<name>A0A8H6RBZ8_9PEZI</name>
<evidence type="ECO:0000313" key="4">
    <source>
        <dbReference type="EMBL" id="KAF7188298.1"/>
    </source>
</evidence>
<reference evidence="4" key="1">
    <citation type="submission" date="2020-04" db="EMBL/GenBank/DDBJ databases">
        <title>Draft genome resource of the tomato pathogen Pseudocercospora fuligena.</title>
        <authorList>
            <person name="Zaccaron A."/>
        </authorList>
    </citation>
    <scope>NUCLEOTIDE SEQUENCE</scope>
    <source>
        <strain evidence="4">PF001</strain>
    </source>
</reference>
<dbReference type="EMBL" id="JABCIY010000211">
    <property type="protein sequence ID" value="KAF7188298.1"/>
    <property type="molecule type" value="Genomic_DNA"/>
</dbReference>
<keyword evidence="4" id="KW-0378">Hydrolase</keyword>
<dbReference type="Gene3D" id="3.40.630.10">
    <property type="entry name" value="Zn peptidases"/>
    <property type="match status" value="1"/>
</dbReference>
<accession>A0A8H6RBZ8</accession>
<dbReference type="PROSITE" id="PS52035">
    <property type="entry name" value="PEPTIDASE_M14"/>
    <property type="match status" value="1"/>
</dbReference>
<evidence type="ECO:0000256" key="2">
    <source>
        <dbReference type="PROSITE-ProRule" id="PRU01379"/>
    </source>
</evidence>
<dbReference type="AlphaFoldDB" id="A0A8H6RBZ8"/>
<organism evidence="4 5">
    <name type="scientific">Pseudocercospora fuligena</name>
    <dbReference type="NCBI Taxonomy" id="685502"/>
    <lineage>
        <taxon>Eukaryota</taxon>
        <taxon>Fungi</taxon>
        <taxon>Dikarya</taxon>
        <taxon>Ascomycota</taxon>
        <taxon>Pezizomycotina</taxon>
        <taxon>Dothideomycetes</taxon>
        <taxon>Dothideomycetidae</taxon>
        <taxon>Mycosphaerellales</taxon>
        <taxon>Mycosphaerellaceae</taxon>
        <taxon>Pseudocercospora</taxon>
    </lineage>
</organism>
<keyword evidence="4" id="KW-0121">Carboxypeptidase</keyword>
<dbReference type="OrthoDB" id="3626597at2759"/>
<proteinExistence type="inferred from homology"/>
<dbReference type="GO" id="GO:0004181">
    <property type="term" value="F:metallocarboxypeptidase activity"/>
    <property type="evidence" value="ECO:0007669"/>
    <property type="project" value="InterPro"/>
</dbReference>
<keyword evidence="5" id="KW-1185">Reference proteome</keyword>
<evidence type="ECO:0000313" key="5">
    <source>
        <dbReference type="Proteomes" id="UP000660729"/>
    </source>
</evidence>
<dbReference type="GO" id="GO:0008270">
    <property type="term" value="F:zinc ion binding"/>
    <property type="evidence" value="ECO:0007669"/>
    <property type="project" value="InterPro"/>
</dbReference>
<gene>
    <name evidence="4" type="ORF">HII31_10362</name>
</gene>
<dbReference type="SUPFAM" id="SSF53187">
    <property type="entry name" value="Zn-dependent exopeptidases"/>
    <property type="match status" value="1"/>
</dbReference>
<dbReference type="Proteomes" id="UP000660729">
    <property type="component" value="Unassembled WGS sequence"/>
</dbReference>
<dbReference type="GO" id="GO:0006508">
    <property type="term" value="P:proteolysis"/>
    <property type="evidence" value="ECO:0007669"/>
    <property type="project" value="InterPro"/>
</dbReference>
<feature type="active site" description="Proton donor/acceptor" evidence="2">
    <location>
        <position position="237"/>
    </location>
</feature>
<comment type="caution">
    <text evidence="4">The sequence shown here is derived from an EMBL/GenBank/DDBJ whole genome shotgun (WGS) entry which is preliminary data.</text>
</comment>
<protein>
    <submittedName>
        <fullName evidence="4">Carboxypeptidase 2</fullName>
    </submittedName>
</protein>
<sequence length="457" mass="50867">MGPRARQISMSLAADFLSEEGKAIPYLFLSSSPAYASNSAKLQVYIQAAIHGNEPAADQGALALLGKMDANQTWTASLLETMDIKILPRYNVDGVAYFQRVLASNLDPNREHIKLDKQQSREIKKTFSNFSPHIAVDLHEFTAPSIYGGDYQHGSDAMISGGINPNIHPTIRSEVLDRFIPAMGSKLESYGLRWEPYVTGSTNTTSGSRIVFEEAVTEARTGRNAHGLTQAISFLLEMRGIRLANQHFQRRVATALLKLEAILETARDNHLEILNNVETARQELIESNEDIVVTDYYTLENRTFTMVDRNNGSIVQVPIDFYATTPSVANLTRSRPEAYLIPRTWSPVVERLQILGLEVQTLDYSYRGTVEALNITSSSLEGTIYEGHVLNSVTTEAMRKEVSLPAGSFLVSTRQKNAALTFIALEPENIDSYVTFGIVPVEVGDEYPIYRVLREEI</sequence>
<keyword evidence="4" id="KW-0645">Protease</keyword>
<dbReference type="InterPro" id="IPR000834">
    <property type="entry name" value="Peptidase_M14"/>
</dbReference>
<feature type="domain" description="Peptidase M14" evidence="3">
    <location>
        <begin position="1"/>
        <end position="266"/>
    </location>
</feature>
<dbReference type="Pfam" id="PF00246">
    <property type="entry name" value="Peptidase_M14"/>
    <property type="match status" value="1"/>
</dbReference>
<evidence type="ECO:0000259" key="3">
    <source>
        <dbReference type="PROSITE" id="PS52035"/>
    </source>
</evidence>